<dbReference type="PANTHER" id="PTHR37299">
    <property type="entry name" value="TRANSCRIPTIONAL REGULATOR-RELATED"/>
    <property type="match status" value="1"/>
</dbReference>
<dbReference type="SMART" id="SM00448">
    <property type="entry name" value="REC"/>
    <property type="match status" value="1"/>
</dbReference>
<keyword evidence="3" id="KW-0597">Phosphoprotein</keyword>
<protein>
    <recommendedName>
        <fullName evidence="1">Stage 0 sporulation protein A homolog</fullName>
    </recommendedName>
</protein>
<dbReference type="Gene3D" id="3.40.50.2300">
    <property type="match status" value="1"/>
</dbReference>
<feature type="domain" description="Response regulatory" evidence="4">
    <location>
        <begin position="2"/>
        <end position="121"/>
    </location>
</feature>
<dbReference type="Pfam" id="PF00072">
    <property type="entry name" value="Response_reg"/>
    <property type="match status" value="1"/>
</dbReference>
<evidence type="ECO:0000259" key="5">
    <source>
        <dbReference type="PROSITE" id="PS50930"/>
    </source>
</evidence>
<evidence type="ECO:0000313" key="6">
    <source>
        <dbReference type="EMBL" id="CUN90456.1"/>
    </source>
</evidence>
<feature type="modified residue" description="4-aspartylphosphate" evidence="3">
    <location>
        <position position="58"/>
    </location>
</feature>
<dbReference type="RefSeq" id="WP_055226638.1">
    <property type="nucleotide sequence ID" value="NZ_CYYV01000004.1"/>
</dbReference>
<reference evidence="6 7" key="1">
    <citation type="submission" date="2015-09" db="EMBL/GenBank/DDBJ databases">
        <authorList>
            <consortium name="Pathogen Informatics"/>
        </authorList>
    </citation>
    <scope>NUCLEOTIDE SEQUENCE [LARGE SCALE GENOMIC DNA]</scope>
    <source>
        <strain evidence="6 7">2789STDY5608849</strain>
    </source>
</reference>
<dbReference type="EMBL" id="CYYV01000004">
    <property type="protein sequence ID" value="CUN90456.1"/>
    <property type="molecule type" value="Genomic_DNA"/>
</dbReference>
<evidence type="ECO:0000256" key="2">
    <source>
        <dbReference type="ARBA" id="ARBA00024867"/>
    </source>
</evidence>
<dbReference type="SMART" id="SM00850">
    <property type="entry name" value="LytTR"/>
    <property type="match status" value="1"/>
</dbReference>
<accession>A0A174ASJ7</accession>
<dbReference type="InterPro" id="IPR046947">
    <property type="entry name" value="LytR-like"/>
</dbReference>
<dbReference type="Gene3D" id="2.40.50.1020">
    <property type="entry name" value="LytTr DNA-binding domain"/>
    <property type="match status" value="1"/>
</dbReference>
<dbReference type="PROSITE" id="PS50110">
    <property type="entry name" value="RESPONSE_REGULATORY"/>
    <property type="match status" value="1"/>
</dbReference>
<dbReference type="PANTHER" id="PTHR37299:SF1">
    <property type="entry name" value="STAGE 0 SPORULATION PROTEIN A HOMOLOG"/>
    <property type="match status" value="1"/>
</dbReference>
<feature type="domain" description="HTH LytTR-type" evidence="5">
    <location>
        <begin position="131"/>
        <end position="239"/>
    </location>
</feature>
<dbReference type="PROSITE" id="PS50930">
    <property type="entry name" value="HTH_LYTTR"/>
    <property type="match status" value="1"/>
</dbReference>
<sequence length="246" mass="28017">MRIAYCEDEPAQRSRMELLLRTFAERKRLPLTVEAFSDSAAFLFQYPGSYPFDLIFLDIDLGGMDGMALARKIRETDSEVPILFLTNHKEYVFEGYEVQAFRYLLKPVTEDTLFPLLEELQAMRGQEKPHLLLSLGGETQKLFLSDLLFVESDNHYLTLHTAAGTETFKKNLSEFREELSAAWQASGGTGECFAAAHRSYLVNLAHVERITRTECLLSDGTKIPVSRGCYASLNQAFLQFYRPNAF</sequence>
<dbReference type="InterPro" id="IPR007492">
    <property type="entry name" value="LytTR_DNA-bd_dom"/>
</dbReference>
<dbReference type="AlphaFoldDB" id="A0A174ASJ7"/>
<comment type="function">
    <text evidence="2">May play the central regulatory role in sporulation. It may be an element of the effector pathway responsible for the activation of sporulation genes in response to nutritional stress. Spo0A may act in concert with spo0H (a sigma factor) to control the expression of some genes that are critical to the sporulation process.</text>
</comment>
<organism evidence="6 7">
    <name type="scientific">Fusicatenibacter saccharivorans</name>
    <dbReference type="NCBI Taxonomy" id="1150298"/>
    <lineage>
        <taxon>Bacteria</taxon>
        <taxon>Bacillati</taxon>
        <taxon>Bacillota</taxon>
        <taxon>Clostridia</taxon>
        <taxon>Lachnospirales</taxon>
        <taxon>Lachnospiraceae</taxon>
        <taxon>Fusicatenibacter</taxon>
    </lineage>
</organism>
<evidence type="ECO:0000256" key="1">
    <source>
        <dbReference type="ARBA" id="ARBA00018672"/>
    </source>
</evidence>
<dbReference type="GO" id="GO:0003677">
    <property type="term" value="F:DNA binding"/>
    <property type="evidence" value="ECO:0007669"/>
    <property type="project" value="InterPro"/>
</dbReference>
<evidence type="ECO:0000256" key="3">
    <source>
        <dbReference type="PROSITE-ProRule" id="PRU00169"/>
    </source>
</evidence>
<gene>
    <name evidence="6" type="primary">lytR_1</name>
    <name evidence="6" type="ORF">ERS852406_00879</name>
</gene>
<dbReference type="InterPro" id="IPR011006">
    <property type="entry name" value="CheY-like_superfamily"/>
</dbReference>
<evidence type="ECO:0000259" key="4">
    <source>
        <dbReference type="PROSITE" id="PS50110"/>
    </source>
</evidence>
<proteinExistence type="predicted"/>
<dbReference type="GO" id="GO:0000156">
    <property type="term" value="F:phosphorelay response regulator activity"/>
    <property type="evidence" value="ECO:0007669"/>
    <property type="project" value="InterPro"/>
</dbReference>
<dbReference type="InterPro" id="IPR001789">
    <property type="entry name" value="Sig_transdc_resp-reg_receiver"/>
</dbReference>
<dbReference type="SUPFAM" id="SSF52172">
    <property type="entry name" value="CheY-like"/>
    <property type="match status" value="1"/>
</dbReference>
<name>A0A174ASJ7_9FIRM</name>
<evidence type="ECO:0000313" key="7">
    <source>
        <dbReference type="Proteomes" id="UP000095706"/>
    </source>
</evidence>
<dbReference type="Pfam" id="PF04397">
    <property type="entry name" value="LytTR"/>
    <property type="match status" value="1"/>
</dbReference>
<dbReference type="Proteomes" id="UP000095706">
    <property type="component" value="Unassembled WGS sequence"/>
</dbReference>